<dbReference type="CDD" id="cd06171">
    <property type="entry name" value="Sigma70_r4"/>
    <property type="match status" value="1"/>
</dbReference>
<evidence type="ECO:0000259" key="7">
    <source>
        <dbReference type="Pfam" id="PF08281"/>
    </source>
</evidence>
<dbReference type="NCBIfam" id="TIGR02960">
    <property type="entry name" value="SigX5"/>
    <property type="match status" value="1"/>
</dbReference>
<proteinExistence type="inferred from homology"/>
<comment type="subunit">
    <text evidence="2">Interacts transiently with the RNA polymerase catalytic core formed by RpoA, RpoB, RpoC and RpoZ (2 alpha, 1 beta, 1 beta' and 1 omega subunit) to form the RNA polymerase holoenzyme that can initiate transcription.</text>
</comment>
<evidence type="ECO:0000259" key="6">
    <source>
        <dbReference type="Pfam" id="PF04542"/>
    </source>
</evidence>
<dbReference type="GO" id="GO:0006352">
    <property type="term" value="P:DNA-templated transcription initiation"/>
    <property type="evidence" value="ECO:0007669"/>
    <property type="project" value="InterPro"/>
</dbReference>
<dbReference type="InterPro" id="IPR014284">
    <property type="entry name" value="RNA_pol_sigma-70_dom"/>
</dbReference>
<dbReference type="PANTHER" id="PTHR43133:SF65">
    <property type="entry name" value="ECF RNA POLYMERASE SIGMA FACTOR SIGG"/>
    <property type="match status" value="1"/>
</dbReference>
<sequence length="319" mass="36691">MSETAVDLQLLENLKPGLTSFCYRMLGSIDDADDAVQETYIRAWQSRNSFRQESSYKTWVYRIASNLCLDKLRQAKRRTLPVDLSNPAAAIVEPRETLPESSWIWVAPDFGENPEEALIRKDTLQLAFIALLQTLPPRQRAVLILKDVFDWSSKQIAETLGMSPAAVNSALQRARETLNRTRLRSDELSRMDTEPDRELLSRYVEAFEQFDIDALVALFHEEGCMSMPPFAMWVRGRNDLFEFFSLTRPHCEGSRFVPITVNGGYPAFAQYMPNPENAAVFIPWGIHVLEVKDHQILHVQNFINTKLFLRFGLPEQIHR</sequence>
<name>A0A5D0CSJ0_9BACL</name>
<dbReference type="InterPro" id="IPR039425">
    <property type="entry name" value="RNA_pol_sigma-70-like"/>
</dbReference>
<dbReference type="SUPFAM" id="SSF54427">
    <property type="entry name" value="NTF2-like"/>
    <property type="match status" value="1"/>
</dbReference>
<dbReference type="InterPro" id="IPR013324">
    <property type="entry name" value="RNA_pol_sigma_r3/r4-like"/>
</dbReference>
<accession>A0A5D0CSJ0</accession>
<dbReference type="GO" id="GO:0003677">
    <property type="term" value="F:DNA binding"/>
    <property type="evidence" value="ECO:0007669"/>
    <property type="project" value="InterPro"/>
</dbReference>
<feature type="domain" description="RNA polymerase sigma-70 region 2" evidence="6">
    <location>
        <begin position="11"/>
        <end position="78"/>
    </location>
</feature>
<dbReference type="InterPro" id="IPR013249">
    <property type="entry name" value="RNA_pol_sigma70_r4_t2"/>
</dbReference>
<feature type="domain" description="SnoaL-like" evidence="8">
    <location>
        <begin position="201"/>
        <end position="297"/>
    </location>
</feature>
<dbReference type="InterPro" id="IPR032710">
    <property type="entry name" value="NTF2-like_dom_sf"/>
</dbReference>
<dbReference type="InterPro" id="IPR014305">
    <property type="entry name" value="RNA_pol_sigma-G_actinobac"/>
</dbReference>
<dbReference type="Proteomes" id="UP000325218">
    <property type="component" value="Unassembled WGS sequence"/>
</dbReference>
<evidence type="ECO:0000313" key="10">
    <source>
        <dbReference type="Proteomes" id="UP000325218"/>
    </source>
</evidence>
<evidence type="ECO:0000313" key="9">
    <source>
        <dbReference type="EMBL" id="TYA12294.1"/>
    </source>
</evidence>
<keyword evidence="4" id="KW-0731">Sigma factor</keyword>
<comment type="caution">
    <text evidence="9">The sequence shown here is derived from an EMBL/GenBank/DDBJ whole genome shotgun (WGS) entry which is preliminary data.</text>
</comment>
<dbReference type="SUPFAM" id="SSF88946">
    <property type="entry name" value="Sigma2 domain of RNA polymerase sigma factors"/>
    <property type="match status" value="1"/>
</dbReference>
<gene>
    <name evidence="9" type="ORF">FRY98_16460</name>
</gene>
<dbReference type="Pfam" id="PF08281">
    <property type="entry name" value="Sigma70_r4_2"/>
    <property type="match status" value="1"/>
</dbReference>
<dbReference type="NCBIfam" id="TIGR02937">
    <property type="entry name" value="sigma70-ECF"/>
    <property type="match status" value="1"/>
</dbReference>
<dbReference type="AlphaFoldDB" id="A0A5D0CSJ0"/>
<dbReference type="Gene3D" id="3.10.450.50">
    <property type="match status" value="1"/>
</dbReference>
<evidence type="ECO:0000256" key="2">
    <source>
        <dbReference type="ARBA" id="ARBA00011344"/>
    </source>
</evidence>
<keyword evidence="5" id="KW-0804">Transcription</keyword>
<keyword evidence="10" id="KW-1185">Reference proteome</keyword>
<comment type="similarity">
    <text evidence="1">Belongs to the sigma-70 factor family. ECF subfamily.</text>
</comment>
<organism evidence="9 10">
    <name type="scientific">Paenibacillus faecis</name>
    <dbReference type="NCBI Taxonomy" id="862114"/>
    <lineage>
        <taxon>Bacteria</taxon>
        <taxon>Bacillati</taxon>
        <taxon>Bacillota</taxon>
        <taxon>Bacilli</taxon>
        <taxon>Bacillales</taxon>
        <taxon>Paenibacillaceae</taxon>
        <taxon>Paenibacillus</taxon>
    </lineage>
</organism>
<dbReference type="InterPro" id="IPR036388">
    <property type="entry name" value="WH-like_DNA-bd_sf"/>
</dbReference>
<dbReference type="Gene3D" id="1.10.1740.10">
    <property type="match status" value="1"/>
</dbReference>
<protein>
    <submittedName>
        <fullName evidence="9">Sigma-70 family RNA polymerase sigma factor</fullName>
    </submittedName>
</protein>
<dbReference type="Pfam" id="PF12680">
    <property type="entry name" value="SnoaL_2"/>
    <property type="match status" value="1"/>
</dbReference>
<dbReference type="RefSeq" id="WP_148453882.1">
    <property type="nucleotide sequence ID" value="NZ_VSDO01000003.1"/>
</dbReference>
<dbReference type="SUPFAM" id="SSF88659">
    <property type="entry name" value="Sigma3 and sigma4 domains of RNA polymerase sigma factors"/>
    <property type="match status" value="1"/>
</dbReference>
<dbReference type="NCBIfam" id="NF006089">
    <property type="entry name" value="PRK08241.1"/>
    <property type="match status" value="1"/>
</dbReference>
<dbReference type="PANTHER" id="PTHR43133">
    <property type="entry name" value="RNA POLYMERASE ECF-TYPE SIGMA FACTO"/>
    <property type="match status" value="1"/>
</dbReference>
<keyword evidence="3" id="KW-0805">Transcription regulation</keyword>
<evidence type="ECO:0000256" key="5">
    <source>
        <dbReference type="ARBA" id="ARBA00023163"/>
    </source>
</evidence>
<dbReference type="InterPro" id="IPR007627">
    <property type="entry name" value="RNA_pol_sigma70_r2"/>
</dbReference>
<evidence type="ECO:0000256" key="4">
    <source>
        <dbReference type="ARBA" id="ARBA00023082"/>
    </source>
</evidence>
<feature type="domain" description="RNA polymerase sigma factor 70 region 4 type 2" evidence="7">
    <location>
        <begin position="127"/>
        <end position="178"/>
    </location>
</feature>
<dbReference type="GO" id="GO:0016987">
    <property type="term" value="F:sigma factor activity"/>
    <property type="evidence" value="ECO:0007669"/>
    <property type="project" value="UniProtKB-KW"/>
</dbReference>
<dbReference type="Gene3D" id="1.10.10.10">
    <property type="entry name" value="Winged helix-like DNA-binding domain superfamily/Winged helix DNA-binding domain"/>
    <property type="match status" value="1"/>
</dbReference>
<reference evidence="9 10" key="1">
    <citation type="submission" date="2019-08" db="EMBL/GenBank/DDBJ databases">
        <title>Genome sequencing of Paenibacillus faecis DSM 23593(T).</title>
        <authorList>
            <person name="Kook J.-K."/>
            <person name="Park S.-N."/>
            <person name="Lim Y.K."/>
        </authorList>
    </citation>
    <scope>NUCLEOTIDE SEQUENCE [LARGE SCALE GENOMIC DNA]</scope>
    <source>
        <strain evidence="9 10">DSM 23593</strain>
    </source>
</reference>
<evidence type="ECO:0000259" key="8">
    <source>
        <dbReference type="Pfam" id="PF12680"/>
    </source>
</evidence>
<dbReference type="OrthoDB" id="9794508at2"/>
<evidence type="ECO:0000256" key="3">
    <source>
        <dbReference type="ARBA" id="ARBA00023015"/>
    </source>
</evidence>
<evidence type="ECO:0000256" key="1">
    <source>
        <dbReference type="ARBA" id="ARBA00010641"/>
    </source>
</evidence>
<dbReference type="EMBL" id="VSDO01000003">
    <property type="protein sequence ID" value="TYA12294.1"/>
    <property type="molecule type" value="Genomic_DNA"/>
</dbReference>
<dbReference type="Pfam" id="PF04542">
    <property type="entry name" value="Sigma70_r2"/>
    <property type="match status" value="1"/>
</dbReference>
<dbReference type="InterPro" id="IPR037401">
    <property type="entry name" value="SnoaL-like"/>
</dbReference>
<dbReference type="InterPro" id="IPR013325">
    <property type="entry name" value="RNA_pol_sigma_r2"/>
</dbReference>